<proteinExistence type="predicted"/>
<keyword evidence="11" id="KW-1185">Reference proteome</keyword>
<keyword evidence="6" id="KW-0482">Metalloprotease</keyword>
<protein>
    <submittedName>
        <fullName evidence="10">Peptidoglycan DD-metalloendopeptidase family protein</fullName>
    </submittedName>
</protein>
<sequence>MAEARAQADSAGRRATTLEAQAAQSAAAADRTAHEVAALAARIQQAEAVIAISEQNIRLIAAQRADLRARMAQRQKPLVRLTAALQSLSRRPPVLSLMRPGSVRDAVHSRAVLEAILPEVQRRTAGLRAEIARAAALEQQARAAETTLKTQQRDLTSRRQALTAMEVQQRMAARRDSGSADREAERSLAMAEKARDLSELLGQLEEAGQLRAQLAQLPGPVMRPARPDESQVTATAEPTTSLDRLPGFVLPVNGRLISGFGGGGNATRGIVIATRAGAQAVSPAGGRVVFADAYAGYGQIVIVEHASGYTSVITGLARLDVRVGDVLVAGGPLGVAGPGRPTLALELRKDGNPVNPMDQLSTP</sequence>
<evidence type="ECO:0000313" key="11">
    <source>
        <dbReference type="Proteomes" id="UP000753724"/>
    </source>
</evidence>
<feature type="domain" description="M23ase beta-sheet core" evidence="9">
    <location>
        <begin position="267"/>
        <end position="356"/>
    </location>
</feature>
<reference evidence="11" key="1">
    <citation type="submission" date="2020-01" db="EMBL/GenBank/DDBJ databases">
        <title>Sphingomonas sp. strain CSW-10.</title>
        <authorList>
            <person name="Chen W.-M."/>
        </authorList>
    </citation>
    <scope>NUCLEOTIDE SEQUENCE [LARGE SCALE GENOMIC DNA]</scope>
    <source>
        <strain evidence="11">FSY-8</strain>
    </source>
</reference>
<dbReference type="PANTHER" id="PTHR21666:SF288">
    <property type="entry name" value="CELL DIVISION PROTEIN YTFB"/>
    <property type="match status" value="1"/>
</dbReference>
<feature type="region of interest" description="Disordered" evidence="8">
    <location>
        <begin position="219"/>
        <end position="240"/>
    </location>
</feature>
<keyword evidence="5" id="KW-0862">Zinc</keyword>
<evidence type="ECO:0000259" key="9">
    <source>
        <dbReference type="Pfam" id="PF01551"/>
    </source>
</evidence>
<dbReference type="PANTHER" id="PTHR21666">
    <property type="entry name" value="PEPTIDASE-RELATED"/>
    <property type="match status" value="1"/>
</dbReference>
<feature type="coiled-coil region" evidence="7">
    <location>
        <begin position="127"/>
        <end position="154"/>
    </location>
</feature>
<keyword evidence="4" id="KW-0378">Hydrolase</keyword>
<evidence type="ECO:0000256" key="1">
    <source>
        <dbReference type="ARBA" id="ARBA00001947"/>
    </source>
</evidence>
<keyword evidence="3" id="KW-0479">Metal-binding</keyword>
<accession>A0ABW9XHA9</accession>
<evidence type="ECO:0000256" key="7">
    <source>
        <dbReference type="SAM" id="Coils"/>
    </source>
</evidence>
<dbReference type="InterPro" id="IPR011055">
    <property type="entry name" value="Dup_hybrid_motif"/>
</dbReference>
<evidence type="ECO:0000256" key="4">
    <source>
        <dbReference type="ARBA" id="ARBA00022801"/>
    </source>
</evidence>
<evidence type="ECO:0000313" key="10">
    <source>
        <dbReference type="EMBL" id="NBC37935.1"/>
    </source>
</evidence>
<comment type="cofactor">
    <cofactor evidence="1">
        <name>Zn(2+)</name>
        <dbReference type="ChEBI" id="CHEBI:29105"/>
    </cofactor>
</comment>
<dbReference type="CDD" id="cd12797">
    <property type="entry name" value="M23_peptidase"/>
    <property type="match status" value="1"/>
</dbReference>
<evidence type="ECO:0000256" key="5">
    <source>
        <dbReference type="ARBA" id="ARBA00022833"/>
    </source>
</evidence>
<dbReference type="InterPro" id="IPR016047">
    <property type="entry name" value="M23ase_b-sheet_dom"/>
</dbReference>
<dbReference type="Proteomes" id="UP000753724">
    <property type="component" value="Unassembled WGS sequence"/>
</dbReference>
<keyword evidence="2" id="KW-0645">Protease</keyword>
<feature type="compositionally biased region" description="Polar residues" evidence="8">
    <location>
        <begin position="230"/>
        <end position="240"/>
    </location>
</feature>
<keyword evidence="7" id="KW-0175">Coiled coil</keyword>
<name>A0ABW9XHA9_9SPHN</name>
<dbReference type="SUPFAM" id="SSF51261">
    <property type="entry name" value="Duplicated hybrid motif"/>
    <property type="match status" value="1"/>
</dbReference>
<dbReference type="Gene3D" id="2.70.70.10">
    <property type="entry name" value="Glucose Permease (Domain IIA)"/>
    <property type="match status" value="1"/>
</dbReference>
<dbReference type="Pfam" id="PF01551">
    <property type="entry name" value="Peptidase_M23"/>
    <property type="match status" value="1"/>
</dbReference>
<comment type="caution">
    <text evidence="10">The sequence shown here is derived from an EMBL/GenBank/DDBJ whole genome shotgun (WGS) entry which is preliminary data.</text>
</comment>
<evidence type="ECO:0000256" key="3">
    <source>
        <dbReference type="ARBA" id="ARBA00022723"/>
    </source>
</evidence>
<evidence type="ECO:0000256" key="6">
    <source>
        <dbReference type="ARBA" id="ARBA00023049"/>
    </source>
</evidence>
<evidence type="ECO:0000256" key="2">
    <source>
        <dbReference type="ARBA" id="ARBA00022670"/>
    </source>
</evidence>
<evidence type="ECO:0000256" key="8">
    <source>
        <dbReference type="SAM" id="MobiDB-lite"/>
    </source>
</evidence>
<feature type="coiled-coil region" evidence="7">
    <location>
        <begin position="1"/>
        <end position="56"/>
    </location>
</feature>
<dbReference type="EMBL" id="JAAAPO010000007">
    <property type="protein sequence ID" value="NBC37935.1"/>
    <property type="molecule type" value="Genomic_DNA"/>
</dbReference>
<dbReference type="InterPro" id="IPR050570">
    <property type="entry name" value="Cell_wall_metabolism_enzyme"/>
</dbReference>
<gene>
    <name evidence="10" type="ORF">GTZ99_15375</name>
</gene>
<organism evidence="10 11">
    <name type="scientific">Novosphingobium ovatum</name>
    <dbReference type="NCBI Taxonomy" id="1908523"/>
    <lineage>
        <taxon>Bacteria</taxon>
        <taxon>Pseudomonadati</taxon>
        <taxon>Pseudomonadota</taxon>
        <taxon>Alphaproteobacteria</taxon>
        <taxon>Sphingomonadales</taxon>
        <taxon>Sphingomonadaceae</taxon>
        <taxon>Novosphingobium</taxon>
    </lineage>
</organism>